<name>A0ABS2MYI2_9BACI</name>
<dbReference type="SUPFAM" id="SSF56112">
    <property type="entry name" value="Protein kinase-like (PK-like)"/>
    <property type="match status" value="1"/>
</dbReference>
<accession>A0ABS2MYI2</accession>
<comment type="caution">
    <text evidence="1">The sequence shown here is derived from an EMBL/GenBank/DDBJ whole genome shotgun (WGS) entry which is preliminary data.</text>
</comment>
<keyword evidence="1" id="KW-0946">Virion</keyword>
<reference evidence="1 2" key="1">
    <citation type="submission" date="2021-01" db="EMBL/GenBank/DDBJ databases">
        <title>Genomic Encyclopedia of Type Strains, Phase IV (KMG-IV): sequencing the most valuable type-strain genomes for metagenomic binning, comparative biology and taxonomic classification.</title>
        <authorList>
            <person name="Goeker M."/>
        </authorList>
    </citation>
    <scope>NUCLEOTIDE SEQUENCE [LARGE SCALE GENOMIC DNA]</scope>
    <source>
        <strain evidence="1 2">DSM 23711</strain>
    </source>
</reference>
<evidence type="ECO:0000313" key="2">
    <source>
        <dbReference type="Proteomes" id="UP001296943"/>
    </source>
</evidence>
<dbReference type="PANTHER" id="PTHR39179:SF2">
    <property type="entry name" value="ENDOSPORE COAT-ASSOCIATED PROTEIN YUTH"/>
    <property type="match status" value="1"/>
</dbReference>
<sequence>MLDILNHYVQNLQGNKVSVNGYDGYKNGDDFYFIISKQNDEEVHFEQKAISDFCIQQGIENIAVPLFNYRGTLTTEVDQKEYLVLAAKDRKYVKQSSHAKDLASFHNIGSEYPYTPNYLSSYGQWKELWENKISMIEDIYNQQYVERPVSPFHRLFIDTFPYIIGLSENALQYLQETETDQRFHDGDKPSITFRRYSNQLQRSIIWSTDFSYDHPVRDLAEYIRPLLLQDNYQSLTRMSSFFTEYEQERPLSIFGWRLLYARLLFPIHLFDHLEAGFRSNNLEIFYKEYKELLQKQTNYETNLKSFYKNLEFDTESLNIPVIDW</sequence>
<dbReference type="Gene3D" id="3.90.1200.10">
    <property type="match status" value="1"/>
</dbReference>
<dbReference type="InterPro" id="IPR047175">
    <property type="entry name" value="CotS-like"/>
</dbReference>
<gene>
    <name evidence="1" type="ORF">JOC48_001422</name>
</gene>
<proteinExistence type="predicted"/>
<keyword evidence="2" id="KW-1185">Reference proteome</keyword>
<protein>
    <submittedName>
        <fullName evidence="1">Spore coat protein YutH</fullName>
    </submittedName>
</protein>
<dbReference type="InterPro" id="IPR011009">
    <property type="entry name" value="Kinase-like_dom_sf"/>
</dbReference>
<dbReference type="Proteomes" id="UP001296943">
    <property type="component" value="Unassembled WGS sequence"/>
</dbReference>
<dbReference type="InterPro" id="IPR014254">
    <property type="entry name" value="Spore_coat_YutH"/>
</dbReference>
<dbReference type="PANTHER" id="PTHR39179">
    <property type="entry name" value="SPORE COAT PROTEIN I"/>
    <property type="match status" value="1"/>
</dbReference>
<dbReference type="EMBL" id="JAFBDR010000006">
    <property type="protein sequence ID" value="MBM7570942.1"/>
    <property type="molecule type" value="Genomic_DNA"/>
</dbReference>
<dbReference type="NCBIfam" id="TIGR02905">
    <property type="entry name" value="spore_yutH"/>
    <property type="match status" value="1"/>
</dbReference>
<keyword evidence="1" id="KW-0167">Capsid protein</keyword>
<organism evidence="1 2">
    <name type="scientific">Aquibacillus albus</name>
    <dbReference type="NCBI Taxonomy" id="1168171"/>
    <lineage>
        <taxon>Bacteria</taxon>
        <taxon>Bacillati</taxon>
        <taxon>Bacillota</taxon>
        <taxon>Bacilli</taxon>
        <taxon>Bacillales</taxon>
        <taxon>Bacillaceae</taxon>
        <taxon>Aquibacillus</taxon>
    </lineage>
</organism>
<evidence type="ECO:0000313" key="1">
    <source>
        <dbReference type="EMBL" id="MBM7570942.1"/>
    </source>
</evidence>
<dbReference type="RefSeq" id="WP_204498352.1">
    <property type="nucleotide sequence ID" value="NZ_JAFBDR010000006.1"/>
</dbReference>